<dbReference type="InterPro" id="IPR011043">
    <property type="entry name" value="Gal_Oxase/kelch_b-propeller"/>
</dbReference>
<dbReference type="CDD" id="cd02851">
    <property type="entry name" value="E_set_GO_C"/>
    <property type="match status" value="1"/>
</dbReference>
<evidence type="ECO:0000313" key="5">
    <source>
        <dbReference type="EMBL" id="GFJ89318.1"/>
    </source>
</evidence>
<dbReference type="PANTHER" id="PTHR32208:SF21">
    <property type="entry name" value="LOW QUALITY PROTEIN: ALDEHYDE OXIDASE GLOX-LIKE"/>
    <property type="match status" value="1"/>
</dbReference>
<comment type="caution">
    <text evidence="5">The sequence shown here is derived from an EMBL/GenBank/DDBJ whole genome shotgun (WGS) entry which is preliminary data.</text>
</comment>
<sequence>MWSPELRRGLSRVLALTVLLTAALVVAAPAQAADNLVQNPSGEALTSGFPNCFEKAGFGTNTFTIGTTTDAHTGSVATKVSITAITSGDRKVTMARTAACAPTVTAGRQYDLSVWYKSTTVAAAMTVFRHDATAGWQYWTDLATLAATSTYAQKTVRTPPLPTGTDQIVWGLSLYGTGTLITDDYSMVDATALPPTPTCTAGVACTKGQWQVMPYQSQVRGIHAVVLQNGKILLVAGSGNDTAAFRAGTFKTAVYDPATGTFTNVTTPEDLFCAGHVQLADGKVLVMGGNKQYPTADGTSGFKGLKSSYLFDPATNAYTKINAMTAGHWYPSATVLGNGDVISLGGLGEDSKGTAFTEYYKASEKRWLAWNEVKQTWKWWGLYPTMVLMQDGRLFYTGSHTFGAGLAGSGASIYDYNAKTITDVPGLQNKDYRDQSMSVMLPPAQDQRVMTIGGGNGHTNVDANRLTDIIDLKAASPTYKPGPLIPQGTLTGGVAQSGDQGKMYVSAVLLPDGTVFETGGALHNRADPVYEASIFDPISNTFRPRMATDPVPRSYHSSAFLLPDGRVMAIGENPGNGTFDMRISVYSPPYLFQGTRPVIQSVAATNWAYGSTQKITVSAPVVRASLIRPAAVTHSSDPNQRFVELPMTVSGNTIGLNVTSNPNIAPPGWYMLFVHGANGVPSVAKWVKLG</sequence>
<reference evidence="5 6" key="1">
    <citation type="submission" date="2020-03" db="EMBL/GenBank/DDBJ databases">
        <title>Whole genome shotgun sequence of Phytohabitans rumicis NBRC 108638.</title>
        <authorList>
            <person name="Komaki H."/>
            <person name="Tamura T."/>
        </authorList>
    </citation>
    <scope>NUCLEOTIDE SEQUENCE [LARGE SCALE GENOMIC DNA]</scope>
    <source>
        <strain evidence="5 6">NBRC 108638</strain>
    </source>
</reference>
<name>A0A6V8L2Z3_9ACTN</name>
<keyword evidence="6" id="KW-1185">Reference proteome</keyword>
<feature type="chain" id="PRO_5028930239" evidence="2">
    <location>
        <begin position="33"/>
        <end position="690"/>
    </location>
</feature>
<evidence type="ECO:0000259" key="3">
    <source>
        <dbReference type="Pfam" id="PF07250"/>
    </source>
</evidence>
<dbReference type="SUPFAM" id="SSF81296">
    <property type="entry name" value="E set domains"/>
    <property type="match status" value="1"/>
</dbReference>
<dbReference type="GO" id="GO:0005975">
    <property type="term" value="P:carbohydrate metabolic process"/>
    <property type="evidence" value="ECO:0007669"/>
    <property type="project" value="UniProtKB-ARBA"/>
</dbReference>
<gene>
    <name evidence="5" type="ORF">Prum_029600</name>
</gene>
<dbReference type="InterPro" id="IPR013783">
    <property type="entry name" value="Ig-like_fold"/>
</dbReference>
<dbReference type="InterPro" id="IPR009880">
    <property type="entry name" value="Glyoxal_oxidase_N"/>
</dbReference>
<evidence type="ECO:0000313" key="6">
    <source>
        <dbReference type="Proteomes" id="UP000482960"/>
    </source>
</evidence>
<dbReference type="PANTHER" id="PTHR32208">
    <property type="entry name" value="SECRETED PROTEIN-RELATED"/>
    <property type="match status" value="1"/>
</dbReference>
<dbReference type="Pfam" id="PF09118">
    <property type="entry name" value="GO-like_E_set"/>
    <property type="match status" value="1"/>
</dbReference>
<evidence type="ECO:0000259" key="4">
    <source>
        <dbReference type="Pfam" id="PF09118"/>
    </source>
</evidence>
<reference evidence="5 6" key="2">
    <citation type="submission" date="2020-03" db="EMBL/GenBank/DDBJ databases">
        <authorList>
            <person name="Ichikawa N."/>
            <person name="Kimura A."/>
            <person name="Kitahashi Y."/>
            <person name="Uohara A."/>
        </authorList>
    </citation>
    <scope>NUCLEOTIDE SEQUENCE [LARGE SCALE GENOMIC DNA]</scope>
    <source>
        <strain evidence="5 6">NBRC 108638</strain>
    </source>
</reference>
<dbReference type="SUPFAM" id="SSF50965">
    <property type="entry name" value="Galactose oxidase, central domain"/>
    <property type="match status" value="1"/>
</dbReference>
<dbReference type="InterPro" id="IPR014756">
    <property type="entry name" value="Ig_E-set"/>
</dbReference>
<organism evidence="5 6">
    <name type="scientific">Phytohabitans rumicis</name>
    <dbReference type="NCBI Taxonomy" id="1076125"/>
    <lineage>
        <taxon>Bacteria</taxon>
        <taxon>Bacillati</taxon>
        <taxon>Actinomycetota</taxon>
        <taxon>Actinomycetes</taxon>
        <taxon>Micromonosporales</taxon>
        <taxon>Micromonosporaceae</taxon>
    </lineage>
</organism>
<dbReference type="Pfam" id="PF07250">
    <property type="entry name" value="Glyoxal_oxid_N"/>
    <property type="match status" value="1"/>
</dbReference>
<dbReference type="Gene3D" id="2.130.10.80">
    <property type="entry name" value="Galactose oxidase/kelch, beta-propeller"/>
    <property type="match status" value="1"/>
</dbReference>
<dbReference type="InterPro" id="IPR037293">
    <property type="entry name" value="Gal_Oxidase_central_sf"/>
</dbReference>
<protein>
    <submittedName>
        <fullName evidence="5">Uncharacterized protein</fullName>
    </submittedName>
</protein>
<evidence type="ECO:0000256" key="1">
    <source>
        <dbReference type="ARBA" id="ARBA00022729"/>
    </source>
</evidence>
<proteinExistence type="predicted"/>
<feature type="domain" description="Galactose oxidase-like Early set" evidence="4">
    <location>
        <begin position="596"/>
        <end position="688"/>
    </location>
</feature>
<accession>A0A6V8L2Z3</accession>
<dbReference type="Proteomes" id="UP000482960">
    <property type="component" value="Unassembled WGS sequence"/>
</dbReference>
<dbReference type="InterPro" id="IPR015202">
    <property type="entry name" value="GO-like_E_set"/>
</dbReference>
<dbReference type="Gene3D" id="2.60.120.260">
    <property type="entry name" value="Galactose-binding domain-like"/>
    <property type="match status" value="1"/>
</dbReference>
<dbReference type="Gene3D" id="2.60.40.10">
    <property type="entry name" value="Immunoglobulins"/>
    <property type="match status" value="1"/>
</dbReference>
<feature type="signal peptide" evidence="2">
    <location>
        <begin position="1"/>
        <end position="32"/>
    </location>
</feature>
<keyword evidence="1 2" id="KW-0732">Signal</keyword>
<evidence type="ECO:0000256" key="2">
    <source>
        <dbReference type="SAM" id="SignalP"/>
    </source>
</evidence>
<feature type="domain" description="Glyoxal oxidase N-terminal" evidence="3">
    <location>
        <begin position="252"/>
        <end position="577"/>
    </location>
</feature>
<dbReference type="EMBL" id="BLPG01000001">
    <property type="protein sequence ID" value="GFJ89318.1"/>
    <property type="molecule type" value="Genomic_DNA"/>
</dbReference>
<dbReference type="AlphaFoldDB" id="A0A6V8L2Z3"/>